<evidence type="ECO:0000313" key="4">
    <source>
        <dbReference type="Proteomes" id="UP000191285"/>
    </source>
</evidence>
<proteinExistence type="predicted"/>
<feature type="compositionally biased region" description="Acidic residues" evidence="1">
    <location>
        <begin position="465"/>
        <end position="479"/>
    </location>
</feature>
<feature type="region of interest" description="Disordered" evidence="1">
    <location>
        <begin position="706"/>
        <end position="736"/>
    </location>
</feature>
<dbReference type="SMART" id="SM01173">
    <property type="entry name" value="DUF4187"/>
    <property type="match status" value="1"/>
</dbReference>
<dbReference type="OrthoDB" id="342064at2759"/>
<dbReference type="GO" id="GO:0016604">
    <property type="term" value="C:nuclear body"/>
    <property type="evidence" value="ECO:0007669"/>
    <property type="project" value="TreeGrafter"/>
</dbReference>
<feature type="region of interest" description="Disordered" evidence="1">
    <location>
        <begin position="1"/>
        <end position="99"/>
    </location>
</feature>
<dbReference type="Proteomes" id="UP000191285">
    <property type="component" value="Unassembled WGS sequence"/>
</dbReference>
<evidence type="ECO:0000256" key="1">
    <source>
        <dbReference type="SAM" id="MobiDB-lite"/>
    </source>
</evidence>
<dbReference type="GO" id="GO:0031053">
    <property type="term" value="P:primary miRNA processing"/>
    <property type="evidence" value="ECO:0007669"/>
    <property type="project" value="TreeGrafter"/>
</dbReference>
<sequence>MDSFDDRMSPGRPRDGDSFSGRPSGDYRRRSPSPQDRRRRRPRSRSPLIDRYEPADRRPRDSFYPGPREGRPRERRRSPFSSRDSYTPGNRNRSPPIVYPDPLSVDFELELKEFRLWWRQNQDNIKTSNGIKGEREAWEDREKEEAQLEKDYKEYLIKFTRAFVKKHRDDEWFKERYNDELRNSFRERLIAFRKEGFEQWQRDLTEGGFDDFSLEGIHKSEHDGAGGVIEKEEGETTTAGETQGGQDLVPARGADLRDENLSQPTLLIKTLAPNISRDKVEEFLKEHLGEGDGGLKWLSLADPKPKKKFHRMGWIILHPAADASNVVERGDGRDEEGDANIDMDDETKLNNNIVANTAQRALEAVNEKKIHDPIHGDFTCHMGVHNPPPLSKKTLWDLYSAPRRIEADLSLAQRLTERMDEELADVLGYDADAVSKIDERVEDLNRKGWLQPPVTGPVSVKQDTGFDEDAEDGELEEGEEKEHRDEVDDMDLLVKKKKLDLLVEYLRRVHNFCFYCVHESDSVHGLTQKCQGHLRRPRGTLSRRAEEVADASVIGVEFPTAEEEAQEEGESSPVQESRQPRNASKNEKQLQTAFKHVKRFEDKLSLILDPETVDLRKFNCMDEEEATVDELLSHHVLKRIVNTDEGKQVRFDCKLPDCSKKFAAERFWLNHTTGRGAEGQPPKNPGHQAFRANITNDMALVKKFATDPSRLTIPRPDPKKNEENPFGPGGPSHGHGLPMAYTYNPDVPGFAFRGMPPMMSRNGASWGNGVVAGDGLHHPGAMRRGNTRHNPRPGPYDRRRPNGNGRLSPVRMSNTYGAGGRYPPSGHPAAGMVGPNSFPDAMGAGGGQPMPPREAIQGRSIKSYEDLDAVDGSGSGELNY</sequence>
<protein>
    <recommendedName>
        <fullName evidence="2">DUF4187 domain-containing protein</fullName>
    </recommendedName>
</protein>
<dbReference type="AlphaFoldDB" id="A0A1V6TKA7"/>
<name>A0A1V6TKA7_9EURO</name>
<organism evidence="3 4">
    <name type="scientific">Penicillium steckii</name>
    <dbReference type="NCBI Taxonomy" id="303698"/>
    <lineage>
        <taxon>Eukaryota</taxon>
        <taxon>Fungi</taxon>
        <taxon>Dikarya</taxon>
        <taxon>Ascomycota</taxon>
        <taxon>Pezizomycotina</taxon>
        <taxon>Eurotiomycetes</taxon>
        <taxon>Eurotiomycetidae</taxon>
        <taxon>Eurotiales</taxon>
        <taxon>Aspergillaceae</taxon>
        <taxon>Penicillium</taxon>
    </lineage>
</organism>
<feature type="region of interest" description="Disordered" evidence="1">
    <location>
        <begin position="560"/>
        <end position="590"/>
    </location>
</feature>
<feature type="compositionally biased region" description="Basic and acidic residues" evidence="1">
    <location>
        <begin position="48"/>
        <end position="61"/>
    </location>
</feature>
<dbReference type="PANTHER" id="PTHR13165">
    <property type="entry name" value="ARSENITE-RESISTANCE PROTEIN 2"/>
    <property type="match status" value="1"/>
</dbReference>
<keyword evidence="4" id="KW-1185">Reference proteome</keyword>
<dbReference type="InterPro" id="IPR025239">
    <property type="entry name" value="DUF4187"/>
</dbReference>
<reference evidence="4" key="1">
    <citation type="journal article" date="2017" name="Nat. Microbiol.">
        <title>Global analysis of biosynthetic gene clusters reveals vast potential of secondary metabolite production in Penicillium species.</title>
        <authorList>
            <person name="Nielsen J.C."/>
            <person name="Grijseels S."/>
            <person name="Prigent S."/>
            <person name="Ji B."/>
            <person name="Dainat J."/>
            <person name="Nielsen K.F."/>
            <person name="Frisvad J.C."/>
            <person name="Workman M."/>
            <person name="Nielsen J."/>
        </authorList>
    </citation>
    <scope>NUCLEOTIDE SEQUENCE [LARGE SCALE GENOMIC DNA]</scope>
    <source>
        <strain evidence="4">IBT 24891</strain>
    </source>
</reference>
<feature type="region of interest" description="Disordered" evidence="1">
    <location>
        <begin position="775"/>
        <end position="880"/>
    </location>
</feature>
<dbReference type="InterPro" id="IPR021933">
    <property type="entry name" value="SERRATE/Ars2_N"/>
</dbReference>
<feature type="region of interest" description="Disordered" evidence="1">
    <location>
        <begin position="448"/>
        <end position="486"/>
    </location>
</feature>
<evidence type="ECO:0000313" key="3">
    <source>
        <dbReference type="EMBL" id="OQE26596.1"/>
    </source>
</evidence>
<dbReference type="PANTHER" id="PTHR13165:SF0">
    <property type="entry name" value="SERRATE RNA EFFECTOR MOLECULE HOMOLOG"/>
    <property type="match status" value="1"/>
</dbReference>
<dbReference type="STRING" id="303698.A0A1V6TKA7"/>
<comment type="caution">
    <text evidence="3">The sequence shown here is derived from an EMBL/GenBank/DDBJ whole genome shotgun (WGS) entry which is preliminary data.</text>
</comment>
<feature type="compositionally biased region" description="Basic and acidic residues" evidence="1">
    <location>
        <begin position="1"/>
        <end position="17"/>
    </location>
</feature>
<feature type="domain" description="DUF4187" evidence="2">
    <location>
        <begin position="484"/>
        <end position="827"/>
    </location>
</feature>
<dbReference type="Pfam" id="PF13821">
    <property type="entry name" value="DUF4187"/>
    <property type="match status" value="1"/>
</dbReference>
<accession>A0A1V6TKA7</accession>
<feature type="compositionally biased region" description="Acidic residues" evidence="1">
    <location>
        <begin position="560"/>
        <end position="570"/>
    </location>
</feature>
<evidence type="ECO:0000259" key="2">
    <source>
        <dbReference type="SMART" id="SM01173"/>
    </source>
</evidence>
<dbReference type="EMBL" id="MLKD01000005">
    <property type="protein sequence ID" value="OQE26596.1"/>
    <property type="molecule type" value="Genomic_DNA"/>
</dbReference>
<feature type="compositionally biased region" description="Polar residues" evidence="1">
    <location>
        <begin position="572"/>
        <end position="583"/>
    </location>
</feature>
<dbReference type="InterPro" id="IPR039727">
    <property type="entry name" value="SE/Ars2"/>
</dbReference>
<dbReference type="Pfam" id="PF12066">
    <property type="entry name" value="SERRATE_Ars2_N"/>
    <property type="match status" value="1"/>
</dbReference>
<gene>
    <name evidence="3" type="ORF">PENSTE_c005G07397</name>
</gene>